<evidence type="ECO:0000313" key="2">
    <source>
        <dbReference type="Proteomes" id="UP000077143"/>
    </source>
</evidence>
<dbReference type="SUPFAM" id="SSF54427">
    <property type="entry name" value="NTF2-like"/>
    <property type="match status" value="1"/>
</dbReference>
<proteinExistence type="predicted"/>
<evidence type="ECO:0008006" key="3">
    <source>
        <dbReference type="Google" id="ProtNLM"/>
    </source>
</evidence>
<dbReference type="OrthoDB" id="9787970at2"/>
<dbReference type="Proteomes" id="UP000077143">
    <property type="component" value="Chromosome"/>
</dbReference>
<accession>A0A172UPY7</accession>
<gene>
    <name evidence="1" type="ORF">A7U43_20255</name>
</gene>
<reference evidence="1 2" key="1">
    <citation type="submission" date="2016-05" db="EMBL/GenBank/DDBJ databases">
        <title>Complete genome sequence of a phthalic acid esters degrading Mycobacterium sp. YC-RL4.</title>
        <authorList>
            <person name="Ren L."/>
            <person name="Fan S."/>
            <person name="Ruth N."/>
            <person name="Jia Y."/>
            <person name="Wang J."/>
            <person name="Qiao C."/>
        </authorList>
    </citation>
    <scope>NUCLEOTIDE SEQUENCE [LARGE SCALE GENOMIC DNA]</scope>
    <source>
        <strain evidence="1 2">YC-RL4</strain>
    </source>
</reference>
<dbReference type="EMBL" id="CP015596">
    <property type="protein sequence ID" value="ANE81309.1"/>
    <property type="molecule type" value="Genomic_DNA"/>
</dbReference>
<protein>
    <recommendedName>
        <fullName evidence="3">DUF4440 domain-containing protein</fullName>
    </recommendedName>
</protein>
<dbReference type="InterPro" id="IPR032710">
    <property type="entry name" value="NTF2-like_dom_sf"/>
</dbReference>
<dbReference type="KEGG" id="madi:A7U43_20255"/>
<name>A0A172UPY7_9MYCO</name>
<dbReference type="PANTHER" id="PTHR31757">
    <property type="entry name" value="SLL0781 PROTEIN"/>
    <property type="match status" value="1"/>
</dbReference>
<sequence>MTTNTAVTAKPPVPPFTEKSAIMKVRLAENAWNSRDPQVVAQGYSIDSVWRNRSVFLAGRAQIIDFLSSKWDREHEYRLIKELWAHSEDRIAVRFAYEYRDDSGQWFRAYGNENWLYNEHGLMTHRHASINDVQIDEGERKFFWDRSASRPEDHPSLSDLGL</sequence>
<dbReference type="RefSeq" id="WP_067998804.1">
    <property type="nucleotide sequence ID" value="NZ_CP015596.1"/>
</dbReference>
<dbReference type="Gene3D" id="3.10.450.50">
    <property type="match status" value="1"/>
</dbReference>
<dbReference type="PANTHER" id="PTHR31757:SF0">
    <property type="entry name" value="SLL0781 PROTEIN"/>
    <property type="match status" value="1"/>
</dbReference>
<dbReference type="Pfam" id="PF07080">
    <property type="entry name" value="DUF1348"/>
    <property type="match status" value="1"/>
</dbReference>
<dbReference type="STRING" id="1682113.A7U43_20255"/>
<dbReference type="InterPro" id="IPR009783">
    <property type="entry name" value="DUF1348"/>
</dbReference>
<dbReference type="AlphaFoldDB" id="A0A172UPY7"/>
<evidence type="ECO:0000313" key="1">
    <source>
        <dbReference type="EMBL" id="ANE81309.1"/>
    </source>
</evidence>
<organism evidence="1 2">
    <name type="scientific">Mycobacterium adipatum</name>
    <dbReference type="NCBI Taxonomy" id="1682113"/>
    <lineage>
        <taxon>Bacteria</taxon>
        <taxon>Bacillati</taxon>
        <taxon>Actinomycetota</taxon>
        <taxon>Actinomycetes</taxon>
        <taxon>Mycobacteriales</taxon>
        <taxon>Mycobacteriaceae</taxon>
        <taxon>Mycobacterium</taxon>
    </lineage>
</organism>
<keyword evidence="2" id="KW-1185">Reference proteome</keyword>